<protein>
    <submittedName>
        <fullName evidence="7">UvrD-helicase domain-containing protein</fullName>
    </submittedName>
</protein>
<evidence type="ECO:0000313" key="7">
    <source>
        <dbReference type="EMBL" id="MFD0929985.1"/>
    </source>
</evidence>
<dbReference type="InterPro" id="IPR014016">
    <property type="entry name" value="UvrD-like_ATP-bd"/>
</dbReference>
<dbReference type="Proteomes" id="UP001597106">
    <property type="component" value="Unassembled WGS sequence"/>
</dbReference>
<feature type="domain" description="UvrD-like helicase ATP-binding" evidence="6">
    <location>
        <begin position="21"/>
        <end position="313"/>
    </location>
</feature>
<dbReference type="PANTHER" id="PTHR11070:SF3">
    <property type="entry name" value="DNA 3'-5' HELICASE"/>
    <property type="match status" value="1"/>
</dbReference>
<evidence type="ECO:0000313" key="8">
    <source>
        <dbReference type="Proteomes" id="UP001597106"/>
    </source>
</evidence>
<keyword evidence="8" id="KW-1185">Reference proteome</keyword>
<dbReference type="Pfam" id="PF00580">
    <property type="entry name" value="UvrD-helicase"/>
    <property type="match status" value="1"/>
</dbReference>
<evidence type="ECO:0000256" key="3">
    <source>
        <dbReference type="ARBA" id="ARBA00022806"/>
    </source>
</evidence>
<dbReference type="PROSITE" id="PS51198">
    <property type="entry name" value="UVRD_HELICASE_ATP_BIND"/>
    <property type="match status" value="1"/>
</dbReference>
<organism evidence="7 8">
    <name type="scientific">Methylophilus glucosoxydans</name>
    <dbReference type="NCBI Taxonomy" id="752553"/>
    <lineage>
        <taxon>Bacteria</taxon>
        <taxon>Pseudomonadati</taxon>
        <taxon>Pseudomonadota</taxon>
        <taxon>Betaproteobacteria</taxon>
        <taxon>Nitrosomonadales</taxon>
        <taxon>Methylophilaceae</taxon>
        <taxon>Methylophilus</taxon>
    </lineage>
</organism>
<keyword evidence="1 5" id="KW-0547">Nucleotide-binding</keyword>
<name>A0ABW3GJS1_9PROT</name>
<evidence type="ECO:0000259" key="6">
    <source>
        <dbReference type="PROSITE" id="PS51198"/>
    </source>
</evidence>
<evidence type="ECO:0000256" key="5">
    <source>
        <dbReference type="PROSITE-ProRule" id="PRU00560"/>
    </source>
</evidence>
<gene>
    <name evidence="7" type="ORF">ACFQ1T_09365</name>
</gene>
<feature type="binding site" evidence="5">
    <location>
        <begin position="42"/>
        <end position="49"/>
    </location>
    <ligand>
        <name>ATP</name>
        <dbReference type="ChEBI" id="CHEBI:30616"/>
    </ligand>
</feature>
<reference evidence="8" key="1">
    <citation type="journal article" date="2019" name="Int. J. Syst. Evol. Microbiol.">
        <title>The Global Catalogue of Microorganisms (GCM) 10K type strain sequencing project: providing services to taxonomists for standard genome sequencing and annotation.</title>
        <authorList>
            <consortium name="The Broad Institute Genomics Platform"/>
            <consortium name="The Broad Institute Genome Sequencing Center for Infectious Disease"/>
            <person name="Wu L."/>
            <person name="Ma J."/>
        </authorList>
    </citation>
    <scope>NUCLEOTIDE SEQUENCE [LARGE SCALE GENOMIC DNA]</scope>
    <source>
        <strain evidence="8">CCUG 59685</strain>
    </source>
</reference>
<sequence length="637" mass="71139">MSVIDLNTADLLWLKEVSPDLDFSDTERQEAILETTSRDFNAVPGSGKTSLLAAKLLLIARKWNQQKKGLCVLSHTNVAREEITRRLKLNADGQKLLTYPHYIGTIHGFVNQYIALPALRSAGIKVEIIDDDAFAKKAQKLLQQYKFKTLRGWLKYQENADELINTLYFKGSELEISTESGTLTNATTPSGKQVRELKYSLLDAGIFRHRDMFAFAESALKSNPNLLDVIFRRFPLVFIDEMQDTSWAQESILNSIFENKSTVQRFGDIDQKILTDDEGIVNCTFPRAGHKVISTSKRFGNKIAEAVASVRLSQLPVIGEANQEMPPVLLLYKTADVEKVLTKFGQLVIDRFTDLELEKKSVRGMCTRKVGSGDVVPGRHLGDYWPAFAQTQTGATNSNDNFWQALLPPPNHNNESILFGRVAQVRRAILLIMREAGSPIVESIRDSNALIKAVTEQTGTALPIHLLVQDLILKPDLYATPAARDVLIDYIYTRLKSYLPTGTLLQSFKNLSTFDQAFFLLNPAQLPNLCAVSHMGRDINYTIGTVASMKGETHIASLVMESYGGNSKKFDLEMALPYVAGIKKNPASLSKLQRGQLRNLYVAMSRPTHFLCLAVNETRIAPQTLSALIEKGWVVEQ</sequence>
<proteinExistence type="predicted"/>
<keyword evidence="2 5" id="KW-0378">Hydrolase</keyword>
<dbReference type="Gene3D" id="3.40.50.300">
    <property type="entry name" value="P-loop containing nucleotide triphosphate hydrolases"/>
    <property type="match status" value="1"/>
</dbReference>
<evidence type="ECO:0000256" key="4">
    <source>
        <dbReference type="ARBA" id="ARBA00022840"/>
    </source>
</evidence>
<dbReference type="InterPro" id="IPR027417">
    <property type="entry name" value="P-loop_NTPase"/>
</dbReference>
<dbReference type="PANTHER" id="PTHR11070">
    <property type="entry name" value="UVRD / RECB / PCRA DNA HELICASE FAMILY MEMBER"/>
    <property type="match status" value="1"/>
</dbReference>
<dbReference type="RefSeq" id="WP_194741783.1">
    <property type="nucleotide sequence ID" value="NZ_JBHTJW010000002.1"/>
</dbReference>
<keyword evidence="3 5" id="KW-0347">Helicase</keyword>
<dbReference type="SUPFAM" id="SSF52540">
    <property type="entry name" value="P-loop containing nucleoside triphosphate hydrolases"/>
    <property type="match status" value="1"/>
</dbReference>
<dbReference type="InterPro" id="IPR000212">
    <property type="entry name" value="DNA_helicase_UvrD/REP"/>
</dbReference>
<keyword evidence="4 5" id="KW-0067">ATP-binding</keyword>
<evidence type="ECO:0000256" key="1">
    <source>
        <dbReference type="ARBA" id="ARBA00022741"/>
    </source>
</evidence>
<accession>A0ABW3GJS1</accession>
<comment type="caution">
    <text evidence="7">The sequence shown here is derived from an EMBL/GenBank/DDBJ whole genome shotgun (WGS) entry which is preliminary data.</text>
</comment>
<dbReference type="EMBL" id="JBHTJW010000002">
    <property type="protein sequence ID" value="MFD0929985.1"/>
    <property type="molecule type" value="Genomic_DNA"/>
</dbReference>
<evidence type="ECO:0000256" key="2">
    <source>
        <dbReference type="ARBA" id="ARBA00022801"/>
    </source>
</evidence>